<keyword evidence="2" id="KW-1185">Reference proteome</keyword>
<dbReference type="AlphaFoldDB" id="A0A6A6DH95"/>
<accession>A0A6A6DH95</accession>
<name>A0A6A6DH95_9PEZI</name>
<dbReference type="Proteomes" id="UP000800200">
    <property type="component" value="Unassembled WGS sequence"/>
</dbReference>
<organism evidence="1 2">
    <name type="scientific">Zopfia rhizophila CBS 207.26</name>
    <dbReference type="NCBI Taxonomy" id="1314779"/>
    <lineage>
        <taxon>Eukaryota</taxon>
        <taxon>Fungi</taxon>
        <taxon>Dikarya</taxon>
        <taxon>Ascomycota</taxon>
        <taxon>Pezizomycotina</taxon>
        <taxon>Dothideomycetes</taxon>
        <taxon>Dothideomycetes incertae sedis</taxon>
        <taxon>Zopfiaceae</taxon>
        <taxon>Zopfia</taxon>
    </lineage>
</organism>
<dbReference type="EMBL" id="ML994676">
    <property type="protein sequence ID" value="KAF2178313.1"/>
    <property type="molecule type" value="Genomic_DNA"/>
</dbReference>
<reference evidence="1" key="1">
    <citation type="journal article" date="2020" name="Stud. Mycol.">
        <title>101 Dothideomycetes genomes: a test case for predicting lifestyles and emergence of pathogens.</title>
        <authorList>
            <person name="Haridas S."/>
            <person name="Albert R."/>
            <person name="Binder M."/>
            <person name="Bloem J."/>
            <person name="Labutti K."/>
            <person name="Salamov A."/>
            <person name="Andreopoulos B."/>
            <person name="Baker S."/>
            <person name="Barry K."/>
            <person name="Bills G."/>
            <person name="Bluhm B."/>
            <person name="Cannon C."/>
            <person name="Castanera R."/>
            <person name="Culley D."/>
            <person name="Daum C."/>
            <person name="Ezra D."/>
            <person name="Gonzalez J."/>
            <person name="Henrissat B."/>
            <person name="Kuo A."/>
            <person name="Liang C."/>
            <person name="Lipzen A."/>
            <person name="Lutzoni F."/>
            <person name="Magnuson J."/>
            <person name="Mondo S."/>
            <person name="Nolan M."/>
            <person name="Ohm R."/>
            <person name="Pangilinan J."/>
            <person name="Park H.-J."/>
            <person name="Ramirez L."/>
            <person name="Alfaro M."/>
            <person name="Sun H."/>
            <person name="Tritt A."/>
            <person name="Yoshinaga Y."/>
            <person name="Zwiers L.-H."/>
            <person name="Turgeon B."/>
            <person name="Goodwin S."/>
            <person name="Spatafora J."/>
            <person name="Crous P."/>
            <person name="Grigoriev I."/>
        </authorList>
    </citation>
    <scope>NUCLEOTIDE SEQUENCE</scope>
    <source>
        <strain evidence="1">CBS 207.26</strain>
    </source>
</reference>
<evidence type="ECO:0000313" key="2">
    <source>
        <dbReference type="Proteomes" id="UP000800200"/>
    </source>
</evidence>
<sequence>MSALISVFPMLHNPLAAQTESFNNLGARFRVRYYHHAKTGGCTTYRSLIVVGVTGETSLPRLFASGGTLQTTSPPKP</sequence>
<gene>
    <name evidence="1" type="ORF">K469DRAFT_335528</name>
</gene>
<protein>
    <submittedName>
        <fullName evidence="1">Uncharacterized protein</fullName>
    </submittedName>
</protein>
<evidence type="ECO:0000313" key="1">
    <source>
        <dbReference type="EMBL" id="KAF2178313.1"/>
    </source>
</evidence>
<proteinExistence type="predicted"/>